<dbReference type="OrthoDB" id="4077205at2759"/>
<name>A0A1A0HEE9_9ASCO</name>
<gene>
    <name evidence="1" type="ORF">METBIDRAFT_150121</name>
</gene>
<dbReference type="GeneID" id="30027536"/>
<dbReference type="Proteomes" id="UP000092555">
    <property type="component" value="Unassembled WGS sequence"/>
</dbReference>
<accession>A0A1A0HEE9</accession>
<dbReference type="EMBL" id="LXTC01000002">
    <property type="protein sequence ID" value="OBA22277.1"/>
    <property type="molecule type" value="Genomic_DNA"/>
</dbReference>
<comment type="caution">
    <text evidence="1">The sequence shown here is derived from an EMBL/GenBank/DDBJ whole genome shotgun (WGS) entry which is preliminary data.</text>
</comment>
<protein>
    <recommendedName>
        <fullName evidence="3">SWIM-type domain-containing protein</fullName>
    </recommendedName>
</protein>
<sequence>MLHEQNAPIFSLLPSLAPGLIFQTTYSNVIVKFIRDEMARLGQSQPTVDRLEHVKDQLLKSTLHSGEYTLEVDEQKSLILAYAFGEIYTPALALVTGKHITVQFWGAGEEQPGQPMIRNCVLNPESCDPIFFEVLDDPQIDKRRGVLDVNPFLQVRGMVSKLGLLLNLSTFDLEELSDLMAAPENSGGQKALFPANLGVPTLETLYERSDNGLKYLVRAKEPEETKTNGRPNFSYSSKSIVDPNNWFCSCSDFTSASFVIHDASGSDLLGDTGHELLSRLFRAAVCKFPKSLPICRHLLAVLLMLFNWDTAWNAGLVRVCWIRSETEQTELRL</sequence>
<evidence type="ECO:0000313" key="1">
    <source>
        <dbReference type="EMBL" id="OBA22277.1"/>
    </source>
</evidence>
<organism evidence="1 2">
    <name type="scientific">Metschnikowia bicuspidata var. bicuspidata NRRL YB-4993</name>
    <dbReference type="NCBI Taxonomy" id="869754"/>
    <lineage>
        <taxon>Eukaryota</taxon>
        <taxon>Fungi</taxon>
        <taxon>Dikarya</taxon>
        <taxon>Ascomycota</taxon>
        <taxon>Saccharomycotina</taxon>
        <taxon>Pichiomycetes</taxon>
        <taxon>Metschnikowiaceae</taxon>
        <taxon>Metschnikowia</taxon>
    </lineage>
</organism>
<keyword evidence="2" id="KW-1185">Reference proteome</keyword>
<dbReference type="RefSeq" id="XP_018712773.1">
    <property type="nucleotide sequence ID" value="XM_018854560.1"/>
</dbReference>
<proteinExistence type="predicted"/>
<reference evidence="1 2" key="1">
    <citation type="submission" date="2016-05" db="EMBL/GenBank/DDBJ databases">
        <title>Comparative genomics of biotechnologically important yeasts.</title>
        <authorList>
            <consortium name="DOE Joint Genome Institute"/>
            <person name="Riley R."/>
            <person name="Haridas S."/>
            <person name="Wolfe K.H."/>
            <person name="Lopes M.R."/>
            <person name="Hittinger C.T."/>
            <person name="Goker M."/>
            <person name="Salamov A."/>
            <person name="Wisecaver J."/>
            <person name="Long T.M."/>
            <person name="Aerts A.L."/>
            <person name="Barry K."/>
            <person name="Choi C."/>
            <person name="Clum A."/>
            <person name="Coughlan A.Y."/>
            <person name="Deshpande S."/>
            <person name="Douglass A.P."/>
            <person name="Hanson S.J."/>
            <person name="Klenk H.-P."/>
            <person name="LaButti K."/>
            <person name="Lapidus A."/>
            <person name="Lindquist E."/>
            <person name="Lipzen A."/>
            <person name="Meier-kolthoff J.P."/>
            <person name="Ohm R.A."/>
            <person name="Otillar R.P."/>
            <person name="Pangilinan J."/>
            <person name="Peng Y."/>
            <person name="Rokas A."/>
            <person name="Rosa C.A."/>
            <person name="Scheuner C."/>
            <person name="Sibirny A.A."/>
            <person name="Slot J.C."/>
            <person name="Stielow J.B."/>
            <person name="Sun H."/>
            <person name="Kurtzman C.P."/>
            <person name="Blackwell M."/>
            <person name="Grigoriev I.V."/>
            <person name="Jeffries T.W."/>
        </authorList>
    </citation>
    <scope>NUCLEOTIDE SEQUENCE [LARGE SCALE GENOMIC DNA]</scope>
    <source>
        <strain evidence="1 2">NRRL YB-4993</strain>
    </source>
</reference>
<evidence type="ECO:0000313" key="2">
    <source>
        <dbReference type="Proteomes" id="UP000092555"/>
    </source>
</evidence>
<evidence type="ECO:0008006" key="3">
    <source>
        <dbReference type="Google" id="ProtNLM"/>
    </source>
</evidence>
<dbReference type="AlphaFoldDB" id="A0A1A0HEE9"/>